<keyword evidence="3" id="KW-1185">Reference proteome</keyword>
<dbReference type="VEuPathDB" id="CryptoDB:Vbra_9063"/>
<gene>
    <name evidence="2" type="ORF">Vbra_9063</name>
</gene>
<organism evidence="2 3">
    <name type="scientific">Vitrella brassicaformis (strain CCMP3155)</name>
    <dbReference type="NCBI Taxonomy" id="1169540"/>
    <lineage>
        <taxon>Eukaryota</taxon>
        <taxon>Sar</taxon>
        <taxon>Alveolata</taxon>
        <taxon>Colpodellida</taxon>
        <taxon>Vitrellaceae</taxon>
        <taxon>Vitrella</taxon>
    </lineage>
</organism>
<feature type="region of interest" description="Disordered" evidence="1">
    <location>
        <begin position="136"/>
        <end position="195"/>
    </location>
</feature>
<evidence type="ECO:0000256" key="1">
    <source>
        <dbReference type="SAM" id="MobiDB-lite"/>
    </source>
</evidence>
<dbReference type="InParanoid" id="A0A0G4FDZ1"/>
<name>A0A0G4FDZ1_VITBC</name>
<dbReference type="Proteomes" id="UP000041254">
    <property type="component" value="Unassembled WGS sequence"/>
</dbReference>
<feature type="region of interest" description="Disordered" evidence="1">
    <location>
        <begin position="248"/>
        <end position="268"/>
    </location>
</feature>
<sequence length="268" mass="29199">MADHGDPYEMETMCVSVCVCSNPLVQNSAELPVKDVRTVEISTRVHQPIIRPDSVSCYSVPDTSVETGDDVTDEGEPLVLCRGGFMLGHEDPDTDSSMPIFNVGILGCSKANTVLFDTDEERRAFSDRDDTQLQHLRAPHDHPPLSDAVPGAALPAHDDSRGGLVGHPDHRRRHHTKADGQVGGAKARREAPSLMEAHKRDIVPFAKVLARYAADKSWVIRALGSAAYESAYVMIGVVEAVLADDDGRSEAPLSPSGRPHKRRRVQLQ</sequence>
<reference evidence="2 3" key="1">
    <citation type="submission" date="2014-11" db="EMBL/GenBank/DDBJ databases">
        <authorList>
            <person name="Zhu J."/>
            <person name="Qi W."/>
            <person name="Song R."/>
        </authorList>
    </citation>
    <scope>NUCLEOTIDE SEQUENCE [LARGE SCALE GENOMIC DNA]</scope>
</reference>
<dbReference type="AlphaFoldDB" id="A0A0G4FDZ1"/>
<evidence type="ECO:0000313" key="3">
    <source>
        <dbReference type="Proteomes" id="UP000041254"/>
    </source>
</evidence>
<feature type="compositionally biased region" description="Basic residues" evidence="1">
    <location>
        <begin position="258"/>
        <end position="268"/>
    </location>
</feature>
<proteinExistence type="predicted"/>
<dbReference type="EMBL" id="CDMY01000415">
    <property type="protein sequence ID" value="CEM11390.1"/>
    <property type="molecule type" value="Genomic_DNA"/>
</dbReference>
<evidence type="ECO:0000313" key="2">
    <source>
        <dbReference type="EMBL" id="CEM11390.1"/>
    </source>
</evidence>
<accession>A0A0G4FDZ1</accession>
<protein>
    <submittedName>
        <fullName evidence="2">Uncharacterized protein</fullName>
    </submittedName>
</protein>